<name>A0ABP8JWE5_9MICO</name>
<organism evidence="3 4">
    <name type="scientific">Fodinibacter luteus</name>
    <dbReference type="NCBI Taxonomy" id="552064"/>
    <lineage>
        <taxon>Bacteria</taxon>
        <taxon>Bacillati</taxon>
        <taxon>Actinomycetota</taxon>
        <taxon>Actinomycetes</taxon>
        <taxon>Micrococcales</taxon>
        <taxon>Intrasporangiaceae</taxon>
        <taxon>Fodinibacter (ex Wang et al. 2009)</taxon>
    </lineage>
</organism>
<dbReference type="Gene3D" id="2.160.20.10">
    <property type="entry name" value="Single-stranded right-handed beta-helix, Pectin lyase-like"/>
    <property type="match status" value="1"/>
</dbReference>
<sequence>MLRPQRSWAPPAVGVAVAVALAIVIGVDSSRRAAGPEGSATPTAVAAGSASATPTTTLTPAPDPPPAVCDSPELRGPSSPPDGAVVVPTSEHLGRLTEASPPGTTFWLAPGRHLLDDGEYDQVVPKAGNRYVGAPGAVLDGRRLNRYAFTGQAADVHIEHLTIEHFGRPGTNSDEAVVNHDAGPGWVLAHLTVRENAGAGVMLGDGTVVEDSCLADNGQYGFNAYSPDGVRDVTFRDNEVTGNNTDDWERRRQGCGCTGGGKFWETRGATITGNAIHDNRGVGLWADTNNAGFLIRGNHFADNDDSAIVFETSYNAAITGNTFVRNALRAWRDAPGFPVAAVYVSESGSDERVDTAHRSTFEVAGNLFVDNWGGVVAWENADRFAGSPANTSTDATTLVNPRATLARCRTPDVIRRTPYVDDCRWKTQHLRVHDNTFVFSPEEVGPECTAANLCGSSALLANYGSYPDWSPYLGPGVQQAVALHQDNLWFDNTYRGPWRFLVVDQSTTVSFSEWQGAPYGQDRGSTIG</sequence>
<dbReference type="InterPro" id="IPR006626">
    <property type="entry name" value="PbH1"/>
</dbReference>
<evidence type="ECO:0000313" key="4">
    <source>
        <dbReference type="Proteomes" id="UP001500945"/>
    </source>
</evidence>
<keyword evidence="4" id="KW-1185">Reference proteome</keyword>
<feature type="domain" description="Right handed beta helix" evidence="2">
    <location>
        <begin position="186"/>
        <end position="339"/>
    </location>
</feature>
<evidence type="ECO:0000313" key="3">
    <source>
        <dbReference type="EMBL" id="GAA4397038.1"/>
    </source>
</evidence>
<dbReference type="RefSeq" id="WP_345201245.1">
    <property type="nucleotide sequence ID" value="NZ_BAABGM010000001.1"/>
</dbReference>
<dbReference type="SUPFAM" id="SSF51126">
    <property type="entry name" value="Pectin lyase-like"/>
    <property type="match status" value="1"/>
</dbReference>
<accession>A0ABP8JWE5</accession>
<evidence type="ECO:0000259" key="2">
    <source>
        <dbReference type="Pfam" id="PF13229"/>
    </source>
</evidence>
<protein>
    <submittedName>
        <fullName evidence="3">Right-handed parallel beta-helix repeat-containing protein</fullName>
    </submittedName>
</protein>
<dbReference type="EMBL" id="BAABGM010000001">
    <property type="protein sequence ID" value="GAA4397038.1"/>
    <property type="molecule type" value="Genomic_DNA"/>
</dbReference>
<proteinExistence type="predicted"/>
<dbReference type="Pfam" id="PF13229">
    <property type="entry name" value="Beta_helix"/>
    <property type="match status" value="1"/>
</dbReference>
<dbReference type="InterPro" id="IPR039448">
    <property type="entry name" value="Beta_helix"/>
</dbReference>
<comment type="caution">
    <text evidence="3">The sequence shown here is derived from an EMBL/GenBank/DDBJ whole genome shotgun (WGS) entry which is preliminary data.</text>
</comment>
<gene>
    <name evidence="3" type="ORF">GCM10023168_01640</name>
</gene>
<feature type="compositionally biased region" description="Low complexity" evidence="1">
    <location>
        <begin position="39"/>
        <end position="60"/>
    </location>
</feature>
<reference evidence="4" key="1">
    <citation type="journal article" date="2019" name="Int. J. Syst. Evol. Microbiol.">
        <title>The Global Catalogue of Microorganisms (GCM) 10K type strain sequencing project: providing services to taxonomists for standard genome sequencing and annotation.</title>
        <authorList>
            <consortium name="The Broad Institute Genomics Platform"/>
            <consortium name="The Broad Institute Genome Sequencing Center for Infectious Disease"/>
            <person name="Wu L."/>
            <person name="Ma J."/>
        </authorList>
    </citation>
    <scope>NUCLEOTIDE SEQUENCE [LARGE SCALE GENOMIC DNA]</scope>
    <source>
        <strain evidence="4">JCM 17809</strain>
    </source>
</reference>
<evidence type="ECO:0000256" key="1">
    <source>
        <dbReference type="SAM" id="MobiDB-lite"/>
    </source>
</evidence>
<dbReference type="SMART" id="SM00710">
    <property type="entry name" value="PbH1"/>
    <property type="match status" value="7"/>
</dbReference>
<dbReference type="InterPro" id="IPR011050">
    <property type="entry name" value="Pectin_lyase_fold/virulence"/>
</dbReference>
<dbReference type="Proteomes" id="UP001500945">
    <property type="component" value="Unassembled WGS sequence"/>
</dbReference>
<feature type="region of interest" description="Disordered" evidence="1">
    <location>
        <begin position="31"/>
        <end position="84"/>
    </location>
</feature>
<dbReference type="InterPro" id="IPR012334">
    <property type="entry name" value="Pectin_lyas_fold"/>
</dbReference>